<evidence type="ECO:0000313" key="3">
    <source>
        <dbReference type="Proteomes" id="UP000261811"/>
    </source>
</evidence>
<name>A0A372JIL5_9ACTN</name>
<dbReference type="SUPFAM" id="SSF56601">
    <property type="entry name" value="beta-lactamase/transpeptidase-like"/>
    <property type="match status" value="1"/>
</dbReference>
<dbReference type="PANTHER" id="PTHR43283">
    <property type="entry name" value="BETA-LACTAMASE-RELATED"/>
    <property type="match status" value="1"/>
</dbReference>
<organism evidence="2 3">
    <name type="scientific">Actinomadura logoneensis</name>
    <dbReference type="NCBI Taxonomy" id="2293572"/>
    <lineage>
        <taxon>Bacteria</taxon>
        <taxon>Bacillati</taxon>
        <taxon>Actinomycetota</taxon>
        <taxon>Actinomycetes</taxon>
        <taxon>Streptosporangiales</taxon>
        <taxon>Thermomonosporaceae</taxon>
        <taxon>Actinomadura</taxon>
    </lineage>
</organism>
<dbReference type="InterPro" id="IPR050789">
    <property type="entry name" value="Diverse_Enzym_Activities"/>
</dbReference>
<dbReference type="EMBL" id="QURH01000320">
    <property type="protein sequence ID" value="RFU39851.1"/>
    <property type="molecule type" value="Genomic_DNA"/>
</dbReference>
<gene>
    <name evidence="2" type="ORF">DZF91_20260</name>
</gene>
<reference evidence="2 3" key="1">
    <citation type="submission" date="2018-08" db="EMBL/GenBank/DDBJ databases">
        <title>Actinomadura jelena sp. nov., a novel Actinomycete isolated from soil in Chad.</title>
        <authorList>
            <person name="Shi L."/>
        </authorList>
    </citation>
    <scope>NUCLEOTIDE SEQUENCE [LARGE SCALE GENOMIC DNA]</scope>
    <source>
        <strain evidence="2 3">NEAU-G17</strain>
    </source>
</reference>
<keyword evidence="3" id="KW-1185">Reference proteome</keyword>
<keyword evidence="2" id="KW-0378">Hydrolase</keyword>
<dbReference type="GO" id="GO:0016787">
    <property type="term" value="F:hydrolase activity"/>
    <property type="evidence" value="ECO:0007669"/>
    <property type="project" value="UniProtKB-KW"/>
</dbReference>
<evidence type="ECO:0000259" key="1">
    <source>
        <dbReference type="Pfam" id="PF00144"/>
    </source>
</evidence>
<accession>A0A372JIL5</accession>
<dbReference type="AlphaFoldDB" id="A0A372JIL5"/>
<feature type="domain" description="Beta-lactamase-related" evidence="1">
    <location>
        <begin position="11"/>
        <end position="368"/>
    </location>
</feature>
<dbReference type="OrthoDB" id="4281716at2"/>
<proteinExistence type="predicted"/>
<dbReference type="Gene3D" id="3.40.710.10">
    <property type="entry name" value="DD-peptidase/beta-lactamase superfamily"/>
    <property type="match status" value="1"/>
</dbReference>
<protein>
    <submittedName>
        <fullName evidence="2">Class A beta-lactamase-related serine hydrolase</fullName>
    </submittedName>
</protein>
<dbReference type="Proteomes" id="UP000261811">
    <property type="component" value="Unassembled WGS sequence"/>
</dbReference>
<sequence length="389" mass="41310">MNTMTGEDGLAELLARAVDNSAVPGAVGLIAQGPKTEVAAVGSTSPEGGRPMARDTIFRIASLTKPITAAAAMTLVEDGRIALDDAVREWLPELAAPSVVRTPHSPVDDVVPARRPITLDDLLTFRSGYGYPADFSLPAVALFAERFQRFVLEPRLAPGPDEWMASLASIPMVNHPGEAWLYHASSDILGVLIARVAGRPLDVFLAERVFEPLGMADTGFWVPEEKRHRFGPSYGRGQDGALELHDVPDGQWSAPPAFPSGAGGLVSTVDDWAAFGRMLLDGGTAPDGRRLLSPASVALMTSDHTTAAQRDAVRLFLLGQGWGFGGAVDVNADEPAHRPGRYWWTGGSGTTAQIDPSSDSVAVLFTQVEMGSPAPPPLMTAFWELAGRL</sequence>
<dbReference type="InterPro" id="IPR012338">
    <property type="entry name" value="Beta-lactam/transpept-like"/>
</dbReference>
<comment type="caution">
    <text evidence="2">The sequence shown here is derived from an EMBL/GenBank/DDBJ whole genome shotgun (WGS) entry which is preliminary data.</text>
</comment>
<dbReference type="PANTHER" id="PTHR43283:SF3">
    <property type="entry name" value="BETA-LACTAMASE FAMILY PROTEIN (AFU_ORTHOLOGUE AFUA_5G07500)"/>
    <property type="match status" value="1"/>
</dbReference>
<evidence type="ECO:0000313" key="2">
    <source>
        <dbReference type="EMBL" id="RFU39851.1"/>
    </source>
</evidence>
<dbReference type="Pfam" id="PF00144">
    <property type="entry name" value="Beta-lactamase"/>
    <property type="match status" value="1"/>
</dbReference>
<dbReference type="InterPro" id="IPR001466">
    <property type="entry name" value="Beta-lactam-related"/>
</dbReference>